<reference evidence="1 2" key="1">
    <citation type="submission" date="2020-12" db="EMBL/GenBank/DDBJ databases">
        <title>Metabolic potential, ecology and presence of endohyphal bacteria is reflected in genomic diversity of Mucoromycotina.</title>
        <authorList>
            <person name="Muszewska A."/>
            <person name="Okrasinska A."/>
            <person name="Steczkiewicz K."/>
            <person name="Drgas O."/>
            <person name="Orlowska M."/>
            <person name="Perlinska-Lenart U."/>
            <person name="Aleksandrzak-Piekarczyk T."/>
            <person name="Szatraj K."/>
            <person name="Zielenkiewicz U."/>
            <person name="Pilsyk S."/>
            <person name="Malc E."/>
            <person name="Mieczkowski P."/>
            <person name="Kruszewska J.S."/>
            <person name="Biernat P."/>
            <person name="Pawlowska J."/>
        </authorList>
    </citation>
    <scope>NUCLEOTIDE SEQUENCE [LARGE SCALE GENOMIC DNA]</scope>
    <source>
        <strain evidence="1 2">CBS 142.35</strain>
    </source>
</reference>
<evidence type="ECO:0000313" key="1">
    <source>
        <dbReference type="EMBL" id="KAG2216281.1"/>
    </source>
</evidence>
<evidence type="ECO:0000313" key="2">
    <source>
        <dbReference type="Proteomes" id="UP000646827"/>
    </source>
</evidence>
<keyword evidence="2" id="KW-1185">Reference proteome</keyword>
<gene>
    <name evidence="1" type="ORF">INT45_003912</name>
</gene>
<protein>
    <submittedName>
        <fullName evidence="1">Uncharacterized protein</fullName>
    </submittedName>
</protein>
<organism evidence="1 2">
    <name type="scientific">Circinella minor</name>
    <dbReference type="NCBI Taxonomy" id="1195481"/>
    <lineage>
        <taxon>Eukaryota</taxon>
        <taxon>Fungi</taxon>
        <taxon>Fungi incertae sedis</taxon>
        <taxon>Mucoromycota</taxon>
        <taxon>Mucoromycotina</taxon>
        <taxon>Mucoromycetes</taxon>
        <taxon>Mucorales</taxon>
        <taxon>Lichtheimiaceae</taxon>
        <taxon>Circinella</taxon>
    </lineage>
</organism>
<name>A0A8H7RSC6_9FUNG</name>
<dbReference type="AlphaFoldDB" id="A0A8H7RSC6"/>
<comment type="caution">
    <text evidence="1">The sequence shown here is derived from an EMBL/GenBank/DDBJ whole genome shotgun (WGS) entry which is preliminary data.</text>
</comment>
<accession>A0A8H7RSC6</accession>
<proteinExistence type="predicted"/>
<dbReference type="EMBL" id="JAEPRB010000428">
    <property type="protein sequence ID" value="KAG2216281.1"/>
    <property type="molecule type" value="Genomic_DNA"/>
</dbReference>
<dbReference type="OrthoDB" id="2201715at2759"/>
<dbReference type="Proteomes" id="UP000646827">
    <property type="component" value="Unassembled WGS sequence"/>
</dbReference>
<sequence>MFKWLNASCFTDTDIDVNQNRPGGCAENDHKAIGYFEVKPIKHTKNHNKINIDLHRLCTFPKAGTAKYKLKHMFQVMAVGTNAQFHISEAIGDVLVVTELDCVRLPLSLDELPQLVPYLGRLYNVVKVIHRLCYTSNAIKVNNSFGSTLEPKVIKAIIEKSTDKTRNNPFYHPYHY</sequence>